<reference evidence="3" key="1">
    <citation type="submission" date="2018-05" db="EMBL/GenBank/DDBJ databases">
        <authorList>
            <person name="Lanie J.A."/>
            <person name="Ng W.-L."/>
            <person name="Kazmierczak K.M."/>
            <person name="Andrzejewski T.M."/>
            <person name="Davidsen T.M."/>
            <person name="Wayne K.J."/>
            <person name="Tettelin H."/>
            <person name="Glass J.I."/>
            <person name="Rusch D."/>
            <person name="Podicherti R."/>
            <person name="Tsui H.-C.T."/>
            <person name="Winkler M.E."/>
        </authorList>
    </citation>
    <scope>NUCLEOTIDE SEQUENCE</scope>
</reference>
<organism evidence="3">
    <name type="scientific">marine metagenome</name>
    <dbReference type="NCBI Taxonomy" id="408172"/>
    <lineage>
        <taxon>unclassified sequences</taxon>
        <taxon>metagenomes</taxon>
        <taxon>ecological metagenomes</taxon>
    </lineage>
</organism>
<dbReference type="EMBL" id="UINC01003021">
    <property type="protein sequence ID" value="SVA02588.1"/>
    <property type="molecule type" value="Genomic_DNA"/>
</dbReference>
<accession>A0A381SH21</accession>
<dbReference type="AlphaFoldDB" id="A0A381SH21"/>
<dbReference type="PANTHER" id="PTHR16026">
    <property type="entry name" value="CARTILAGE ACIDIC PROTEIN 1"/>
    <property type="match status" value="1"/>
</dbReference>
<dbReference type="InterPro" id="IPR028994">
    <property type="entry name" value="Integrin_alpha_N"/>
</dbReference>
<sequence>MKEIFSILLLLIFQLSEAQDKVFQLIDSDYSGIHFNNYIEDKKEHNILLYANYYGGAGVGIADFNNDGLQDVYLAGNLVGDKIYQNKGELKFLDVTEKSGIFDDGSWSSGVSIADINQDGLLDIYISKELYDDDPELRKNKLYINKGNFRFQEVAKDWGIDVSARTRHAVFFDYNNDGLLDLYLLNQPPNPGSYSKFFGADLTLPEYSLQLFENTGQNHFIDVTKKAGLYRSGFPNAVVASDLNKDGLTDLYVANDFDAPDFLYYNNGDGTFTYNTEKSLKHISFYSMGVDSSDINNDGLLDLMVVDMTAEDNYRLKSNMSGMNPSAFWKVVKQGGYFQYMFNTLQINNGDETFSDVAQYTNTSSTDWSWANLIADFDNDGLKDIYVTNGLLRDIRNTDADKKLGEFVIKIADDYVKKNPNEGDIDLWDILPLEKALEIVPSVKLKNYFYKNYGDLKFVNEAKQWGLDQPSFSNGAAYADLDNDGDLEILVNNVNEKAFLYKNNTVESIKNSFLRISLKDEKNQSLFGTKADVYIKDNHQFFETTNVRGIYSTSEDIIHFGLGDNKKIDSLIITWPNGLKSKFFELETNQSLALSSSSGKSYSNLKDFNQDIFFKEDPTKINYIHVENVFDDYNKQILLPHKLSQFGPAIAVSDVNGDNLDDVYIGSASGKSSQLFLQTMGGDFALSKSQPWAVHRVLEDVDAIFFDSDNDGDNDLYVVSGGNEFAPNSSTYLDRLYINDGNGDFEFNRELLPSMYKSGSVVKPNDFDNDGDLDLFIGSRMIPWNYPEPASSYLLLNQNGKFSLYNDVNNSFGDLGLVTDGVWSDYDRDGDKDLFVVGEWMPLTLIKNEKGVLKKQKLKNECDEVYGWWYSIEAGDFNNDGLEDLVMGNLGENYKYKASKEEPFEVFYDDFDENGIKDIVLAYYNYGIQFPLRGFSCSSQQVPELKNKFKKYDLFASLDVKSAYGETNLENALRLQANSFKSRVLLNTNGDFTNIDLPYEAQFSSINDFVIEDYNGDGLQDILAIGNLFTSEVETPRNDASNGILLIGKGDGSFYTKLRKESGFYAPSDAKKIIPLKIKNENGILVGNNNDLLQYFKAIKL</sequence>
<name>A0A381SH21_9ZZZZ</name>
<evidence type="ECO:0000313" key="3">
    <source>
        <dbReference type="EMBL" id="SVA02588.1"/>
    </source>
</evidence>
<gene>
    <name evidence="3" type="ORF">METZ01_LOCUS55442</name>
</gene>
<keyword evidence="1" id="KW-0732">Signal</keyword>
<dbReference type="InterPro" id="IPR011519">
    <property type="entry name" value="UnbV_ASPIC"/>
</dbReference>
<dbReference type="Pfam" id="PF13517">
    <property type="entry name" value="FG-GAP_3"/>
    <property type="match status" value="5"/>
</dbReference>
<evidence type="ECO:0000256" key="1">
    <source>
        <dbReference type="ARBA" id="ARBA00022729"/>
    </source>
</evidence>
<dbReference type="PANTHER" id="PTHR16026:SF0">
    <property type="entry name" value="CARTILAGE ACIDIC PROTEIN 1"/>
    <property type="match status" value="1"/>
</dbReference>
<dbReference type="Gene3D" id="2.130.10.130">
    <property type="entry name" value="Integrin alpha, N-terminal"/>
    <property type="match status" value="3"/>
</dbReference>
<dbReference type="InterPro" id="IPR027039">
    <property type="entry name" value="Crtac1"/>
</dbReference>
<dbReference type="Pfam" id="PF07593">
    <property type="entry name" value="UnbV_ASPIC"/>
    <property type="match status" value="1"/>
</dbReference>
<protein>
    <recommendedName>
        <fullName evidence="2">ASPIC/UnbV domain-containing protein</fullName>
    </recommendedName>
</protein>
<proteinExistence type="predicted"/>
<dbReference type="InterPro" id="IPR013517">
    <property type="entry name" value="FG-GAP"/>
</dbReference>
<evidence type="ECO:0000259" key="2">
    <source>
        <dbReference type="Pfam" id="PF07593"/>
    </source>
</evidence>
<dbReference type="SUPFAM" id="SSF69318">
    <property type="entry name" value="Integrin alpha N-terminal domain"/>
    <property type="match status" value="3"/>
</dbReference>
<feature type="domain" description="ASPIC/UnbV" evidence="2">
    <location>
        <begin position="528"/>
        <end position="592"/>
    </location>
</feature>